<feature type="compositionally biased region" description="Low complexity" evidence="1">
    <location>
        <begin position="23"/>
        <end position="35"/>
    </location>
</feature>
<comment type="caution">
    <text evidence="3">The sequence shown here is derived from an EMBL/GenBank/DDBJ whole genome shotgun (WGS) entry which is preliminary data.</text>
</comment>
<dbReference type="RefSeq" id="WP_187948807.1">
    <property type="nucleotide sequence ID" value="NZ_WNJQ01000004.1"/>
</dbReference>
<gene>
    <name evidence="3" type="ORF">GLO26_06700</name>
</gene>
<name>A0ABR7TC22_9LACT</name>
<feature type="signal peptide" evidence="2">
    <location>
        <begin position="1"/>
        <end position="20"/>
    </location>
</feature>
<organism evidence="3 4">
    <name type="scientific">Carnobacterium inhibens</name>
    <dbReference type="NCBI Taxonomy" id="147709"/>
    <lineage>
        <taxon>Bacteria</taxon>
        <taxon>Bacillati</taxon>
        <taxon>Bacillota</taxon>
        <taxon>Bacilli</taxon>
        <taxon>Lactobacillales</taxon>
        <taxon>Carnobacteriaceae</taxon>
        <taxon>Carnobacterium</taxon>
    </lineage>
</organism>
<protein>
    <recommendedName>
        <fullName evidence="5">Lipoprotein</fullName>
    </recommendedName>
</protein>
<evidence type="ECO:0000256" key="2">
    <source>
        <dbReference type="SAM" id="SignalP"/>
    </source>
</evidence>
<keyword evidence="4" id="KW-1185">Reference proteome</keyword>
<dbReference type="PROSITE" id="PS51257">
    <property type="entry name" value="PROKAR_LIPOPROTEIN"/>
    <property type="match status" value="1"/>
</dbReference>
<sequence>MKKKKIPQFLIMGLCGAVLVGCSNNGDTGDTSSSDNESEETQTMDTTSNESSSAASETSSSSSSEEATSSSSVNEESQETPSHQTVGVSSELKMNPDHVLLPTAFPTTESSSVTADIITNEVDNYTVSYTDDQGELAEVTGTIYENSDLASEEMDTFSNGKSISPYEEGGSDLGYGITGYGEGAAGTQYFSWEEGNWLFSISSVSEDQMDNPGIAKKIVDYLEDHYLPAPDGQGVVYIQYPQGGEEVNVDIRWQDSNIVYQLRTTRVPLEALEMTVSMNLS</sequence>
<evidence type="ECO:0008006" key="5">
    <source>
        <dbReference type="Google" id="ProtNLM"/>
    </source>
</evidence>
<accession>A0ABR7TC22</accession>
<proteinExistence type="predicted"/>
<evidence type="ECO:0000313" key="3">
    <source>
        <dbReference type="EMBL" id="MBC9825515.1"/>
    </source>
</evidence>
<feature type="compositionally biased region" description="Low complexity" evidence="1">
    <location>
        <begin position="46"/>
        <end position="75"/>
    </location>
</feature>
<evidence type="ECO:0000256" key="1">
    <source>
        <dbReference type="SAM" id="MobiDB-lite"/>
    </source>
</evidence>
<feature type="chain" id="PRO_5047209607" description="Lipoprotein" evidence="2">
    <location>
        <begin position="21"/>
        <end position="281"/>
    </location>
</feature>
<evidence type="ECO:0000313" key="4">
    <source>
        <dbReference type="Proteomes" id="UP000638836"/>
    </source>
</evidence>
<feature type="region of interest" description="Disordered" evidence="1">
    <location>
        <begin position="21"/>
        <end position="93"/>
    </location>
</feature>
<dbReference type="Proteomes" id="UP000638836">
    <property type="component" value="Unassembled WGS sequence"/>
</dbReference>
<keyword evidence="2" id="KW-0732">Signal</keyword>
<dbReference type="EMBL" id="WNJQ01000004">
    <property type="protein sequence ID" value="MBC9825515.1"/>
    <property type="molecule type" value="Genomic_DNA"/>
</dbReference>
<reference evidence="3 4" key="1">
    <citation type="journal article" date="2020" name="Microorganisms">
        <title>New Insight into Antimicrobial Compounds from Food and Marine-Sourced Carnobacterium Species through Phenotype and Genome Analyses.</title>
        <authorList>
            <person name="Begrem S."/>
            <person name="Ivaniuk F."/>
            <person name="Gigout-Chevalier F."/>
            <person name="Kolypczuk L."/>
            <person name="Bonnetot S."/>
            <person name="Leroi F."/>
            <person name="Grovel O."/>
            <person name="Delbarre-Ladrat C."/>
            <person name="Passerini D."/>
        </authorList>
    </citation>
    <scope>NUCLEOTIDE SEQUENCE [LARGE SCALE GENOMIC DNA]</scope>
    <source>
        <strain evidence="3 4">MIP2551</strain>
    </source>
</reference>